<gene>
    <name evidence="2" type="ORF">KC19_7G072100</name>
    <name evidence="3" type="ORF">KC19_7G072200</name>
</gene>
<proteinExistence type="predicted"/>
<keyword evidence="1" id="KW-0732">Signal</keyword>
<feature type="chain" id="PRO_5036435056" description="Secreted protein" evidence="1">
    <location>
        <begin position="22"/>
        <end position="70"/>
    </location>
</feature>
<evidence type="ECO:0008006" key="5">
    <source>
        <dbReference type="Google" id="ProtNLM"/>
    </source>
</evidence>
<dbReference type="Proteomes" id="UP000822688">
    <property type="component" value="Chromosome 7"/>
</dbReference>
<protein>
    <recommendedName>
        <fullName evidence="5">Secreted protein</fullName>
    </recommendedName>
</protein>
<dbReference type="EMBL" id="CM026428">
    <property type="protein sequence ID" value="KAG0566552.1"/>
    <property type="molecule type" value="Genomic_DNA"/>
</dbReference>
<evidence type="ECO:0000313" key="4">
    <source>
        <dbReference type="Proteomes" id="UP000822688"/>
    </source>
</evidence>
<comment type="caution">
    <text evidence="2">The sequence shown here is derived from an EMBL/GenBank/DDBJ whole genome shotgun (WGS) entry which is preliminary data.</text>
</comment>
<organism evidence="2 4">
    <name type="scientific">Ceratodon purpureus</name>
    <name type="common">Fire moss</name>
    <name type="synonym">Dicranum purpureum</name>
    <dbReference type="NCBI Taxonomy" id="3225"/>
    <lineage>
        <taxon>Eukaryota</taxon>
        <taxon>Viridiplantae</taxon>
        <taxon>Streptophyta</taxon>
        <taxon>Embryophyta</taxon>
        <taxon>Bryophyta</taxon>
        <taxon>Bryophytina</taxon>
        <taxon>Bryopsida</taxon>
        <taxon>Dicranidae</taxon>
        <taxon>Pseudoditrichales</taxon>
        <taxon>Ditrichaceae</taxon>
        <taxon>Ceratodon</taxon>
    </lineage>
</organism>
<dbReference type="EMBL" id="CM026428">
    <property type="protein sequence ID" value="KAG0566551.1"/>
    <property type="molecule type" value="Genomic_DNA"/>
</dbReference>
<dbReference type="AlphaFoldDB" id="A0A8T0H399"/>
<reference evidence="2" key="1">
    <citation type="submission" date="2020-06" db="EMBL/GenBank/DDBJ databases">
        <title>WGS assembly of Ceratodon purpureus strain R40.</title>
        <authorList>
            <person name="Carey S.B."/>
            <person name="Jenkins J."/>
            <person name="Shu S."/>
            <person name="Lovell J.T."/>
            <person name="Sreedasyam A."/>
            <person name="Maumus F."/>
            <person name="Tiley G.P."/>
            <person name="Fernandez-Pozo N."/>
            <person name="Barry K."/>
            <person name="Chen C."/>
            <person name="Wang M."/>
            <person name="Lipzen A."/>
            <person name="Daum C."/>
            <person name="Saski C.A."/>
            <person name="Payton A.C."/>
            <person name="Mcbreen J.C."/>
            <person name="Conrad R.E."/>
            <person name="Kollar L.M."/>
            <person name="Olsson S."/>
            <person name="Huttunen S."/>
            <person name="Landis J.B."/>
            <person name="Wickett N.J."/>
            <person name="Johnson M.G."/>
            <person name="Rensing S.A."/>
            <person name="Grimwood J."/>
            <person name="Schmutz J."/>
            <person name="Mcdaniel S.F."/>
        </authorList>
    </citation>
    <scope>NUCLEOTIDE SEQUENCE</scope>
    <source>
        <strain evidence="2">R40</strain>
    </source>
</reference>
<accession>A0A8T0H399</accession>
<evidence type="ECO:0000256" key="1">
    <source>
        <dbReference type="SAM" id="SignalP"/>
    </source>
</evidence>
<feature type="signal peptide" evidence="1">
    <location>
        <begin position="1"/>
        <end position="21"/>
    </location>
</feature>
<evidence type="ECO:0000313" key="2">
    <source>
        <dbReference type="EMBL" id="KAG0566551.1"/>
    </source>
</evidence>
<evidence type="ECO:0000313" key="3">
    <source>
        <dbReference type="EMBL" id="KAG0566552.1"/>
    </source>
</evidence>
<name>A0A8T0H399_CERPU</name>
<sequence>MLLIFSCGALLITMNRILNSALPFPKQISYFPVYQYTNLHSCSTSLPSSMAMHQSHSASCSASLRSAHRN</sequence>
<keyword evidence="4" id="KW-1185">Reference proteome</keyword>